<feature type="compositionally biased region" description="Basic and acidic residues" evidence="15">
    <location>
        <begin position="555"/>
        <end position="565"/>
    </location>
</feature>
<comment type="catalytic activity">
    <reaction evidence="9">
        <text>[phosphate](n) + ATP = [phosphate](n+1) + ADP</text>
        <dbReference type="Rhea" id="RHEA:19573"/>
        <dbReference type="Rhea" id="RHEA-COMP:9859"/>
        <dbReference type="Rhea" id="RHEA-COMP:14280"/>
        <dbReference type="ChEBI" id="CHEBI:16838"/>
        <dbReference type="ChEBI" id="CHEBI:30616"/>
        <dbReference type="ChEBI" id="CHEBI:456216"/>
        <dbReference type="EC" id="2.7.4.1"/>
    </reaction>
    <physiologicalReaction direction="left-to-right" evidence="9">
        <dbReference type="Rhea" id="RHEA:19574"/>
    </physiologicalReaction>
</comment>
<evidence type="ECO:0000256" key="12">
    <source>
        <dbReference type="ARBA" id="ARBA00075894"/>
    </source>
</evidence>
<keyword evidence="5" id="KW-0808">Transferase</keyword>
<evidence type="ECO:0000256" key="4">
    <source>
        <dbReference type="ARBA" id="ARBA00022554"/>
    </source>
</evidence>
<evidence type="ECO:0000259" key="17">
    <source>
        <dbReference type="PROSITE" id="PS51382"/>
    </source>
</evidence>
<dbReference type="InterPro" id="IPR003807">
    <property type="entry name" value="DUF202"/>
</dbReference>
<dbReference type="EC" id="2.7.4.1" evidence="3"/>
<keyword evidence="6 16" id="KW-0812">Transmembrane</keyword>
<evidence type="ECO:0000313" key="19">
    <source>
        <dbReference type="Proteomes" id="UP000256645"/>
    </source>
</evidence>
<dbReference type="PANTHER" id="PTHR46140">
    <property type="entry name" value="VACUOLAR TRANSPORTER CHAPERONE 1-RELATED"/>
    <property type="match status" value="1"/>
</dbReference>
<evidence type="ECO:0000256" key="9">
    <source>
        <dbReference type="ARBA" id="ARBA00050204"/>
    </source>
</evidence>
<reference evidence="18 19" key="1">
    <citation type="journal article" date="2018" name="IMA Fungus">
        <title>IMA Genome-F 9: Draft genome sequence of Annulohypoxylon stygium, Aspergillus mulundensis, Berkeleyomyces basicola (syn. Thielaviopsis basicola), Ceratocystis smalleyi, two Cercospora beticola strains, Coleophoma cylindrospora, Fusarium fracticaudum, Phialophora cf. hyalina, and Morchella septimelata.</title>
        <authorList>
            <person name="Wingfield B.D."/>
            <person name="Bills G.F."/>
            <person name="Dong Y."/>
            <person name="Huang W."/>
            <person name="Nel W.J."/>
            <person name="Swalarsk-Parry B.S."/>
            <person name="Vaghefi N."/>
            <person name="Wilken P.M."/>
            <person name="An Z."/>
            <person name="de Beer Z.W."/>
            <person name="De Vos L."/>
            <person name="Chen L."/>
            <person name="Duong T.A."/>
            <person name="Gao Y."/>
            <person name="Hammerbacher A."/>
            <person name="Kikkert J.R."/>
            <person name="Li Y."/>
            <person name="Li H."/>
            <person name="Li K."/>
            <person name="Li Q."/>
            <person name="Liu X."/>
            <person name="Ma X."/>
            <person name="Naidoo K."/>
            <person name="Pethybridge S.J."/>
            <person name="Sun J."/>
            <person name="Steenkamp E.T."/>
            <person name="van der Nest M.A."/>
            <person name="van Wyk S."/>
            <person name="Wingfield M.J."/>
            <person name="Xiong C."/>
            <person name="Yue Q."/>
            <person name="Zhang X."/>
        </authorList>
    </citation>
    <scope>NUCLEOTIDE SEQUENCE [LARGE SCALE GENOMIC DNA]</scope>
    <source>
        <strain evidence="18 19">BP6252</strain>
    </source>
</reference>
<comment type="caution">
    <text evidence="18">The sequence shown here is derived from an EMBL/GenBank/DDBJ whole genome shotgun (WGS) entry which is preliminary data.</text>
</comment>
<dbReference type="AlphaFoldDB" id="A0A3D8SFS9"/>
<feature type="region of interest" description="Disordered" evidence="15">
    <location>
        <begin position="514"/>
        <end position="572"/>
    </location>
</feature>
<dbReference type="GO" id="GO:0007034">
    <property type="term" value="P:vacuolar transport"/>
    <property type="evidence" value="ECO:0007669"/>
    <property type="project" value="TreeGrafter"/>
</dbReference>
<feature type="compositionally biased region" description="Acidic residues" evidence="15">
    <location>
        <begin position="526"/>
        <end position="541"/>
    </location>
</feature>
<keyword evidence="19" id="KW-1185">Reference proteome</keyword>
<accession>A0A3D8SFS9</accession>
<evidence type="ECO:0000256" key="6">
    <source>
        <dbReference type="ARBA" id="ARBA00022692"/>
    </source>
</evidence>
<evidence type="ECO:0000256" key="14">
    <source>
        <dbReference type="ARBA" id="ARBA00081313"/>
    </source>
</evidence>
<dbReference type="GO" id="GO:0008976">
    <property type="term" value="F:polyphosphate kinase activity"/>
    <property type="evidence" value="ECO:0007669"/>
    <property type="project" value="UniProtKB-EC"/>
</dbReference>
<evidence type="ECO:0000256" key="16">
    <source>
        <dbReference type="SAM" id="Phobius"/>
    </source>
</evidence>
<dbReference type="FunFam" id="3.20.100.30:FF:000001">
    <property type="entry name" value="Vacuolar transporter chaperone 4"/>
    <property type="match status" value="1"/>
</dbReference>
<evidence type="ECO:0000256" key="5">
    <source>
        <dbReference type="ARBA" id="ARBA00022679"/>
    </source>
</evidence>
<evidence type="ECO:0000256" key="1">
    <source>
        <dbReference type="ARBA" id="ARBA00001936"/>
    </source>
</evidence>
<feature type="region of interest" description="Disordered" evidence="15">
    <location>
        <begin position="31"/>
        <end position="57"/>
    </location>
</feature>
<feature type="transmembrane region" description="Helical" evidence="16">
    <location>
        <begin position="760"/>
        <end position="779"/>
    </location>
</feature>
<name>A0A3D8SFS9_9HELO</name>
<dbReference type="GO" id="GO:0000329">
    <property type="term" value="C:fungal-type vacuole membrane"/>
    <property type="evidence" value="ECO:0007669"/>
    <property type="project" value="TreeGrafter"/>
</dbReference>
<evidence type="ECO:0000256" key="7">
    <source>
        <dbReference type="ARBA" id="ARBA00022989"/>
    </source>
</evidence>
<evidence type="ECO:0000256" key="13">
    <source>
        <dbReference type="ARBA" id="ARBA00080494"/>
    </source>
</evidence>
<dbReference type="GO" id="GO:0016237">
    <property type="term" value="P:microautophagy"/>
    <property type="evidence" value="ECO:0007669"/>
    <property type="project" value="TreeGrafter"/>
</dbReference>
<dbReference type="Pfam" id="PF09359">
    <property type="entry name" value="VTC"/>
    <property type="match status" value="1"/>
</dbReference>
<dbReference type="InterPro" id="IPR018966">
    <property type="entry name" value="VTC_domain"/>
</dbReference>
<comment type="similarity">
    <text evidence="10">Belongs to the VTC4 family.</text>
</comment>
<evidence type="ECO:0000256" key="3">
    <source>
        <dbReference type="ARBA" id="ARBA00012960"/>
    </source>
</evidence>
<comment type="subcellular location">
    <subcellularLocation>
        <location evidence="2">Vacuole membrane</location>
        <topology evidence="2">Multi-pass membrane protein</topology>
    </subcellularLocation>
</comment>
<evidence type="ECO:0000256" key="8">
    <source>
        <dbReference type="ARBA" id="ARBA00023136"/>
    </source>
</evidence>
<keyword evidence="8 16" id="KW-0472">Membrane</keyword>
<dbReference type="Gene3D" id="3.20.100.30">
    <property type="entry name" value="VTC, catalytic tunnel domain"/>
    <property type="match status" value="1"/>
</dbReference>
<dbReference type="InterPro" id="IPR004331">
    <property type="entry name" value="SPX_dom"/>
</dbReference>
<dbReference type="EMBL" id="PDLM01000002">
    <property type="protein sequence ID" value="RDW85197.1"/>
    <property type="molecule type" value="Genomic_DNA"/>
</dbReference>
<dbReference type="STRING" id="1849047.A0A3D8SFS9"/>
<keyword evidence="7 16" id="KW-1133">Transmembrane helix</keyword>
<keyword evidence="4" id="KW-0926">Vacuole</keyword>
<organism evidence="18 19">
    <name type="scientific">Coleophoma cylindrospora</name>
    <dbReference type="NCBI Taxonomy" id="1849047"/>
    <lineage>
        <taxon>Eukaryota</taxon>
        <taxon>Fungi</taxon>
        <taxon>Dikarya</taxon>
        <taxon>Ascomycota</taxon>
        <taxon>Pezizomycotina</taxon>
        <taxon>Leotiomycetes</taxon>
        <taxon>Helotiales</taxon>
        <taxon>Dermateaceae</taxon>
        <taxon>Coleophoma</taxon>
    </lineage>
</organism>
<comment type="cofactor">
    <cofactor evidence="1">
        <name>Mn(2+)</name>
        <dbReference type="ChEBI" id="CHEBI:29035"/>
    </cofactor>
</comment>
<dbReference type="PANTHER" id="PTHR46140:SF1">
    <property type="entry name" value="VACUOLAR TRANSPORTER CHAPERONE COMPLEX SUBUNIT 4-RELATED"/>
    <property type="match status" value="1"/>
</dbReference>
<feature type="transmembrane region" description="Helical" evidence="16">
    <location>
        <begin position="691"/>
        <end position="711"/>
    </location>
</feature>
<evidence type="ECO:0000256" key="15">
    <source>
        <dbReference type="SAM" id="MobiDB-lite"/>
    </source>
</evidence>
<dbReference type="Pfam" id="PF02656">
    <property type="entry name" value="DUF202"/>
    <property type="match status" value="1"/>
</dbReference>
<dbReference type="OrthoDB" id="6493944at2759"/>
<dbReference type="PROSITE" id="PS51382">
    <property type="entry name" value="SPX"/>
    <property type="match status" value="1"/>
</dbReference>
<dbReference type="GO" id="GO:0042144">
    <property type="term" value="P:vacuole fusion, non-autophagic"/>
    <property type="evidence" value="ECO:0007669"/>
    <property type="project" value="TreeGrafter"/>
</dbReference>
<proteinExistence type="inferred from homology"/>
<feature type="domain" description="SPX" evidence="17">
    <location>
        <begin position="1"/>
        <end position="165"/>
    </location>
</feature>
<dbReference type="Proteomes" id="UP000256645">
    <property type="component" value="Unassembled WGS sequence"/>
</dbReference>
<dbReference type="CDD" id="cd14480">
    <property type="entry name" value="SPX_VTC2_like"/>
    <property type="match status" value="1"/>
</dbReference>
<evidence type="ECO:0000313" key="18">
    <source>
        <dbReference type="EMBL" id="RDW85197.1"/>
    </source>
</evidence>
<evidence type="ECO:0000256" key="10">
    <source>
        <dbReference type="ARBA" id="ARBA00061390"/>
    </source>
</evidence>
<feature type="transmembrane region" description="Helical" evidence="16">
    <location>
        <begin position="718"/>
        <end position="740"/>
    </location>
</feature>
<gene>
    <name evidence="18" type="ORF">BP6252_02787</name>
</gene>
<dbReference type="CDD" id="cd07751">
    <property type="entry name" value="PolyPPase_VTC4_like"/>
    <property type="match status" value="1"/>
</dbReference>
<sequence>MKFGEQLRTSTIKEYQWYYIAYDELKNQLKPAYEEPSSSSAGRKGKGKKKEWTEEDEGAFINRMEQELDKVHTKQKVKAIEIGRRIASSEKEVSDVVARLDQRGPGETDGPTEEEFMMLEEDLSDIIADVHDLAKFVQLNYTGFQKIIKKHDKQTGWHLKPVFATRLKAKPFFKDNYDADIVKLSRLYDIVRTRGNPVKGDSAAGGSQSAFIRNTTKYWVHPDNITELKLIILKHLPVLVFNASKEFEAKDSAITSIYYDNPETWDLYEGRLKKTEGAEAIRLRWYGGMDTEQIFVERKTHREDWTGEKSVKARFGIKEKNVNAFMKGELLPAAVFEKARKDGKKPEKAIAEDERLAKEVQYSVLKKGYKPVCRSFYNRTAFQLPADARVRISLDTELTMVREDNLDGKIRSGDNWRRMDIGIDYPFSQLPAEDIERFPYAVLEVKLQTQVGQEPPEWIRELIASHLVEAVPKFSKFIHGTATLFPDRINLLPFWMPQMGVDIRKPVTQHFGIQRPGHSAQSLSTSDDDDDDSGDEEEYESQDSTPRAGSAENGSRQDRDLRNRQDFPGGNNLDIEEQLAAMPLNEDYPLYDSDDEDEEENALEEARRVGGWPYYTKVLKKHAKLVGQRTLTALHAINPVPKPTSMPRNGGIQPLGNGHIESRRFKAPKGKKIHVPVRVEPKVYFAAERTFLSWLEFSIYIGTIAATLLNFGSKPTKASFIAAGAFSIVAILSLLYSVGIYLYRSNSIRARKAIKYHDKYGPSVLCGALFVAVVLNGVFELKERGYF</sequence>
<evidence type="ECO:0000256" key="11">
    <source>
        <dbReference type="ARBA" id="ARBA00067464"/>
    </source>
</evidence>
<dbReference type="GO" id="GO:0033254">
    <property type="term" value="C:vacuolar transporter chaperone complex"/>
    <property type="evidence" value="ECO:0007669"/>
    <property type="project" value="TreeGrafter"/>
</dbReference>
<dbReference type="InterPro" id="IPR051572">
    <property type="entry name" value="VTC_Complex_Subunit"/>
</dbReference>
<dbReference type="GO" id="GO:0006799">
    <property type="term" value="P:polyphosphate biosynthetic process"/>
    <property type="evidence" value="ECO:0007669"/>
    <property type="project" value="UniProtKB-ARBA"/>
</dbReference>
<dbReference type="InterPro" id="IPR042267">
    <property type="entry name" value="VTC_sf"/>
</dbReference>
<evidence type="ECO:0000256" key="2">
    <source>
        <dbReference type="ARBA" id="ARBA00004128"/>
    </source>
</evidence>
<protein>
    <recommendedName>
        <fullName evidence="11">Vacuolar transporter chaperone complex subunit 4</fullName>
        <ecNumber evidence="3">2.7.4.1</ecNumber>
    </recommendedName>
    <alternativeName>
        <fullName evidence="13">Polyphosphate kinase</fullName>
    </alternativeName>
    <alternativeName>
        <fullName evidence="12">SPX-dependent polyphosphate polymerase VTC subunit 4</fullName>
    </alternativeName>
    <alternativeName>
        <fullName evidence="14">Vacuolar membrane polyphosphate polymerase catalytic subunit</fullName>
    </alternativeName>
</protein>